<dbReference type="NCBIfam" id="TIGR00932">
    <property type="entry name" value="2a37"/>
    <property type="match status" value="1"/>
</dbReference>
<evidence type="ECO:0000256" key="1">
    <source>
        <dbReference type="ARBA" id="ARBA00004141"/>
    </source>
</evidence>
<dbReference type="InterPro" id="IPR004771">
    <property type="entry name" value="K/H_exchanger"/>
</dbReference>
<feature type="domain" description="RCK N-terminal" evidence="12">
    <location>
        <begin position="405"/>
        <end position="522"/>
    </location>
</feature>
<accession>A0ABV7X7K0</accession>
<keyword evidence="4" id="KW-0050">Antiport</keyword>
<dbReference type="RefSeq" id="WP_380855750.1">
    <property type="nucleotide sequence ID" value="NZ_JBHRXV010000001.1"/>
</dbReference>
<keyword evidence="3" id="KW-0813">Transport</keyword>
<dbReference type="InterPro" id="IPR003148">
    <property type="entry name" value="RCK_N"/>
</dbReference>
<dbReference type="PANTHER" id="PTHR46157:SF8">
    <property type="entry name" value="GLUTATHIONE-REGULATED POTASSIUM-EFFLUX SYSTEM PROTEIN"/>
    <property type="match status" value="1"/>
</dbReference>
<name>A0ABV7X7K0_9SPHN</name>
<feature type="transmembrane region" description="Helical" evidence="11">
    <location>
        <begin position="6"/>
        <end position="27"/>
    </location>
</feature>
<evidence type="ECO:0000259" key="12">
    <source>
        <dbReference type="PROSITE" id="PS51201"/>
    </source>
</evidence>
<feature type="transmembrane region" description="Helical" evidence="11">
    <location>
        <begin position="186"/>
        <end position="209"/>
    </location>
</feature>
<feature type="transmembrane region" description="Helical" evidence="11">
    <location>
        <begin position="120"/>
        <end position="139"/>
    </location>
</feature>
<dbReference type="InterPro" id="IPR036291">
    <property type="entry name" value="NAD(P)-bd_dom_sf"/>
</dbReference>
<dbReference type="Proteomes" id="UP001595615">
    <property type="component" value="Unassembled WGS sequence"/>
</dbReference>
<evidence type="ECO:0000256" key="6">
    <source>
        <dbReference type="ARBA" id="ARBA00022692"/>
    </source>
</evidence>
<feature type="transmembrane region" description="Helical" evidence="11">
    <location>
        <begin position="275"/>
        <end position="296"/>
    </location>
</feature>
<feature type="transmembrane region" description="Helical" evidence="11">
    <location>
        <begin position="364"/>
        <end position="384"/>
    </location>
</feature>
<dbReference type="Pfam" id="PF02254">
    <property type="entry name" value="TrkA_N"/>
    <property type="match status" value="1"/>
</dbReference>
<dbReference type="InterPro" id="IPR006153">
    <property type="entry name" value="Cation/H_exchanger_TM"/>
</dbReference>
<dbReference type="InterPro" id="IPR038770">
    <property type="entry name" value="Na+/solute_symporter_sf"/>
</dbReference>
<sequence>MATEEHAIDLLPVVALLGAATIAAPLFQRLKLGSVLGYLAAGVLIGPFGVGLLNEPAQLLRIAELGVVMFLFLIGLEMRPSRLWGLRRAIFGLGLTQALLCAAALTLVGVATGFPLAPSFVAGAGFVLTSTAIVMRLLEDRQEMVTPAGERIVSILLLEDLAIVPLLALVAFLAPIAPGNAGDEGINLTAIGIGTLSIAGLVLAGRYLLNPMFRLLTNVQGREVMTAAALLVVLGAAYAMQLGGLSMAMGAFLAGVLLSESTFRHQLEADIEPFRGILLGLFFLAVGMSLDLGVVVANWSTVLFYVFAYMAAKGVLIYAVARLFRSSHREALTRAVIMAQGGEFAFVLYSAALATGIITGEQNAILTAIVIISMVLTPIATAVLGRFIREAPSGATGEGPPEGLRASALVIGFGRVGQIASQFLLARGHAVSIIDTDIEMIDAARRFDFRVYYGDGTRLDILRAAGVEHAALVLVCVDRAEAATRIVQILKAEFPRLRVLARSSDRVHARELLAAKADFQVRETFESALRLGQKSIEMMGATPDEIAEFTTRIRQRDRQRHEVELETGDTFAGRSVFSGKADEAVIDLRRPSK</sequence>
<keyword evidence="9" id="KW-0406">Ion transport</keyword>
<evidence type="ECO:0000256" key="9">
    <source>
        <dbReference type="ARBA" id="ARBA00023065"/>
    </source>
</evidence>
<evidence type="ECO:0000256" key="10">
    <source>
        <dbReference type="ARBA" id="ARBA00023136"/>
    </source>
</evidence>
<evidence type="ECO:0000313" key="13">
    <source>
        <dbReference type="EMBL" id="MFC3711232.1"/>
    </source>
</evidence>
<comment type="subcellular location">
    <subcellularLocation>
        <location evidence="1">Membrane</location>
        <topology evidence="1">Multi-pass membrane protein</topology>
    </subcellularLocation>
</comment>
<dbReference type="PROSITE" id="PS51201">
    <property type="entry name" value="RCK_N"/>
    <property type="match status" value="1"/>
</dbReference>
<feature type="transmembrane region" description="Helical" evidence="11">
    <location>
        <begin position="90"/>
        <end position="114"/>
    </location>
</feature>
<dbReference type="Gene3D" id="3.40.50.720">
    <property type="entry name" value="NAD(P)-binding Rossmann-like Domain"/>
    <property type="match status" value="1"/>
</dbReference>
<comment type="caution">
    <text evidence="13">The sequence shown here is derived from an EMBL/GenBank/DDBJ whole genome shotgun (WGS) entry which is preliminary data.</text>
</comment>
<feature type="transmembrane region" description="Helical" evidence="11">
    <location>
        <begin position="336"/>
        <end position="358"/>
    </location>
</feature>
<evidence type="ECO:0000256" key="3">
    <source>
        <dbReference type="ARBA" id="ARBA00022448"/>
    </source>
</evidence>
<organism evidence="13 14">
    <name type="scientific">Sphingoaurantiacus capsulatus</name>
    <dbReference type="NCBI Taxonomy" id="1771310"/>
    <lineage>
        <taxon>Bacteria</taxon>
        <taxon>Pseudomonadati</taxon>
        <taxon>Pseudomonadota</taxon>
        <taxon>Alphaproteobacteria</taxon>
        <taxon>Sphingomonadales</taxon>
        <taxon>Sphingosinicellaceae</taxon>
        <taxon>Sphingoaurantiacus</taxon>
    </lineage>
</organism>
<dbReference type="EMBL" id="JBHRXV010000001">
    <property type="protein sequence ID" value="MFC3711232.1"/>
    <property type="molecule type" value="Genomic_DNA"/>
</dbReference>
<keyword evidence="10 11" id="KW-0472">Membrane</keyword>
<evidence type="ECO:0000256" key="4">
    <source>
        <dbReference type="ARBA" id="ARBA00022449"/>
    </source>
</evidence>
<gene>
    <name evidence="13" type="ORF">ACFOMD_01530</name>
</gene>
<feature type="transmembrane region" description="Helical" evidence="11">
    <location>
        <begin position="34"/>
        <end position="53"/>
    </location>
</feature>
<reference evidence="14" key="1">
    <citation type="journal article" date="2019" name="Int. J. Syst. Evol. Microbiol.">
        <title>The Global Catalogue of Microorganisms (GCM) 10K type strain sequencing project: providing services to taxonomists for standard genome sequencing and annotation.</title>
        <authorList>
            <consortium name="The Broad Institute Genomics Platform"/>
            <consortium name="The Broad Institute Genome Sequencing Center for Infectious Disease"/>
            <person name="Wu L."/>
            <person name="Ma J."/>
        </authorList>
    </citation>
    <scope>NUCLEOTIDE SEQUENCE [LARGE SCALE GENOMIC DNA]</scope>
    <source>
        <strain evidence="14">KCTC 42644</strain>
    </source>
</reference>
<comment type="similarity">
    <text evidence="2">Belongs to the monovalent cation:proton antiporter 2 (CPA2) transporter (TC 2.A.37) family.</text>
</comment>
<feature type="transmembrane region" description="Helical" evidence="11">
    <location>
        <begin position="302"/>
        <end position="324"/>
    </location>
</feature>
<proteinExistence type="inferred from homology"/>
<dbReference type="Pfam" id="PF00999">
    <property type="entry name" value="Na_H_Exchanger"/>
    <property type="match status" value="1"/>
</dbReference>
<dbReference type="SUPFAM" id="SSF51735">
    <property type="entry name" value="NAD(P)-binding Rossmann-fold domains"/>
    <property type="match status" value="1"/>
</dbReference>
<protein>
    <submittedName>
        <fullName evidence="13">Monovalent cation:proton antiporter-2 (CPA2) family protein</fullName>
    </submittedName>
</protein>
<keyword evidence="6 11" id="KW-0812">Transmembrane</keyword>
<dbReference type="PANTHER" id="PTHR46157">
    <property type="entry name" value="K(+) EFFLUX ANTIPORTER 3, CHLOROPLASTIC"/>
    <property type="match status" value="1"/>
</dbReference>
<evidence type="ECO:0000313" key="14">
    <source>
        <dbReference type="Proteomes" id="UP001595615"/>
    </source>
</evidence>
<keyword evidence="7" id="KW-0630">Potassium</keyword>
<evidence type="ECO:0000256" key="2">
    <source>
        <dbReference type="ARBA" id="ARBA00005551"/>
    </source>
</evidence>
<evidence type="ECO:0000256" key="5">
    <source>
        <dbReference type="ARBA" id="ARBA00022538"/>
    </source>
</evidence>
<feature type="transmembrane region" description="Helical" evidence="11">
    <location>
        <begin position="151"/>
        <end position="174"/>
    </location>
</feature>
<evidence type="ECO:0000256" key="7">
    <source>
        <dbReference type="ARBA" id="ARBA00022958"/>
    </source>
</evidence>
<feature type="transmembrane region" description="Helical" evidence="11">
    <location>
        <begin position="59"/>
        <end position="78"/>
    </location>
</feature>
<keyword evidence="8 11" id="KW-1133">Transmembrane helix</keyword>
<keyword evidence="5" id="KW-0633">Potassium transport</keyword>
<evidence type="ECO:0000256" key="11">
    <source>
        <dbReference type="SAM" id="Phobius"/>
    </source>
</evidence>
<keyword evidence="14" id="KW-1185">Reference proteome</keyword>
<evidence type="ECO:0000256" key="8">
    <source>
        <dbReference type="ARBA" id="ARBA00022989"/>
    </source>
</evidence>
<dbReference type="Gene3D" id="1.20.1530.20">
    <property type="match status" value="1"/>
</dbReference>